<gene>
    <name evidence="4" type="ORF">NX773_23235</name>
</gene>
<accession>A0ABT2BRD7</accession>
<dbReference type="Proteomes" id="UP001205861">
    <property type="component" value="Unassembled WGS sequence"/>
</dbReference>
<feature type="domain" description="Beta-lactamase-related" evidence="3">
    <location>
        <begin position="54"/>
        <end position="393"/>
    </location>
</feature>
<evidence type="ECO:0000313" key="4">
    <source>
        <dbReference type="EMBL" id="MCS0611079.1"/>
    </source>
</evidence>
<sequence length="428" mass="45464">MRPSHLTALLQRNTTFAAVAVALLAGCAQVPSSAPVVPAVSQTELDTARFAQIDSAINAAIAEHKLPGAVFHLERNGAVYEQGYGTLSYEPGAASVTTDTVFDAASLTKVIATAPSVMLLAEQGKIDLDARLVQYFPECANGGKQEITIRHLLTHTSGLPSGIPATPAWHGSAAGHALACSLPVTNKPGTFFRYSDVNYVLLGQLVEKLSGMPLNEFAQQHIYTPLGMRDTGYLPLKRVAKEKIAPTHKSPLDPAQRELHGDVAGGQLLQGVVHDPTARRMDGVAGSAGLFSTARDLARYARMLLNGGELDGVRVLSKASVRLMTTAQSPAGIEALRGMGMDINSPYAVRPRGTVFPVGSFGHTGFTGCIVWIDPNSRTFYVFLSNRVYPDDKSNVLPLYTQLGTLAAQSARGFDYASVKPLAVAAAR</sequence>
<evidence type="ECO:0000256" key="1">
    <source>
        <dbReference type="ARBA" id="ARBA00022801"/>
    </source>
</evidence>
<evidence type="ECO:0000259" key="3">
    <source>
        <dbReference type="Pfam" id="PF00144"/>
    </source>
</evidence>
<dbReference type="InterPro" id="IPR001466">
    <property type="entry name" value="Beta-lactam-related"/>
</dbReference>
<comment type="caution">
    <text evidence="4">The sequence shown here is derived from an EMBL/GenBank/DDBJ whole genome shotgun (WGS) entry which is preliminary data.</text>
</comment>
<name>A0ABT2BRD7_9BURK</name>
<evidence type="ECO:0000313" key="5">
    <source>
        <dbReference type="Proteomes" id="UP001205861"/>
    </source>
</evidence>
<keyword evidence="5" id="KW-1185">Reference proteome</keyword>
<feature type="chain" id="PRO_5046585324" evidence="2">
    <location>
        <begin position="18"/>
        <end position="428"/>
    </location>
</feature>
<dbReference type="InterPro" id="IPR050789">
    <property type="entry name" value="Diverse_Enzym_Activities"/>
</dbReference>
<feature type="signal peptide" evidence="2">
    <location>
        <begin position="1"/>
        <end position="17"/>
    </location>
</feature>
<dbReference type="PANTHER" id="PTHR43283">
    <property type="entry name" value="BETA-LACTAMASE-RELATED"/>
    <property type="match status" value="1"/>
</dbReference>
<organism evidence="4 5">
    <name type="scientific">Massilia solisilvae</name>
    <dbReference type="NCBI Taxonomy" id="1811225"/>
    <lineage>
        <taxon>Bacteria</taxon>
        <taxon>Pseudomonadati</taxon>
        <taxon>Pseudomonadota</taxon>
        <taxon>Betaproteobacteria</taxon>
        <taxon>Burkholderiales</taxon>
        <taxon>Oxalobacteraceae</taxon>
        <taxon>Telluria group</taxon>
        <taxon>Massilia</taxon>
    </lineage>
</organism>
<reference evidence="4 5" key="1">
    <citation type="submission" date="2022-08" db="EMBL/GenBank/DDBJ databases">
        <title>Reclassification of Massilia species as members of the genera Telluria, Duganella, Pseudoduganella, Mokoshia gen. nov. and Zemynaea gen. nov. using orthogonal and non-orthogonal genome-based approaches.</title>
        <authorList>
            <person name="Bowman J.P."/>
        </authorList>
    </citation>
    <scope>NUCLEOTIDE SEQUENCE [LARGE SCALE GENOMIC DNA]</scope>
    <source>
        <strain evidence="4 5">JCM 31607</strain>
    </source>
</reference>
<dbReference type="PROSITE" id="PS51257">
    <property type="entry name" value="PROKAR_LIPOPROTEIN"/>
    <property type="match status" value="1"/>
</dbReference>
<dbReference type="EMBL" id="JANUGV010000013">
    <property type="protein sequence ID" value="MCS0611079.1"/>
    <property type="molecule type" value="Genomic_DNA"/>
</dbReference>
<proteinExistence type="predicted"/>
<dbReference type="SUPFAM" id="SSF56601">
    <property type="entry name" value="beta-lactamase/transpeptidase-like"/>
    <property type="match status" value="1"/>
</dbReference>
<evidence type="ECO:0000256" key="2">
    <source>
        <dbReference type="SAM" id="SignalP"/>
    </source>
</evidence>
<dbReference type="Gene3D" id="3.40.710.10">
    <property type="entry name" value="DD-peptidase/beta-lactamase superfamily"/>
    <property type="match status" value="1"/>
</dbReference>
<dbReference type="PANTHER" id="PTHR43283:SF11">
    <property type="entry name" value="BETA-LACTAMASE-RELATED DOMAIN-CONTAINING PROTEIN"/>
    <property type="match status" value="1"/>
</dbReference>
<keyword evidence="1" id="KW-0378">Hydrolase</keyword>
<protein>
    <submittedName>
        <fullName evidence="4">Beta-lactamase family protein</fullName>
    </submittedName>
</protein>
<dbReference type="InterPro" id="IPR012338">
    <property type="entry name" value="Beta-lactam/transpept-like"/>
</dbReference>
<dbReference type="RefSeq" id="WP_258858608.1">
    <property type="nucleotide sequence ID" value="NZ_JANUGV010000013.1"/>
</dbReference>
<dbReference type="Pfam" id="PF00144">
    <property type="entry name" value="Beta-lactamase"/>
    <property type="match status" value="1"/>
</dbReference>
<keyword evidence="2" id="KW-0732">Signal</keyword>